<evidence type="ECO:0000313" key="15">
    <source>
        <dbReference type="EMBL" id="KAJ3053048.1"/>
    </source>
</evidence>
<protein>
    <recommendedName>
        <fullName evidence="3">ATP synthase subunit delta, mitochondrial</fullName>
    </recommendedName>
    <alternativeName>
        <fullName evidence="13">F-ATPase delta subunit</fullName>
    </alternativeName>
</protein>
<dbReference type="SUPFAM" id="SSF51344">
    <property type="entry name" value="Epsilon subunit of F1F0-ATP synthase N-terminal domain"/>
    <property type="match status" value="1"/>
</dbReference>
<evidence type="ECO:0000256" key="7">
    <source>
        <dbReference type="ARBA" id="ARBA00022946"/>
    </source>
</evidence>
<accession>A0AAD5SGX3</accession>
<keyword evidence="16" id="KW-1185">Reference proteome</keyword>
<evidence type="ECO:0000256" key="2">
    <source>
        <dbReference type="ARBA" id="ARBA00005712"/>
    </source>
</evidence>
<dbReference type="Proteomes" id="UP001212841">
    <property type="component" value="Unassembled WGS sequence"/>
</dbReference>
<dbReference type="InterPro" id="IPR036771">
    <property type="entry name" value="ATPsynth_dsu/esu_N"/>
</dbReference>
<evidence type="ECO:0000256" key="6">
    <source>
        <dbReference type="ARBA" id="ARBA00022792"/>
    </source>
</evidence>
<organism evidence="15 16">
    <name type="scientific">Rhizophlyctis rosea</name>
    <dbReference type="NCBI Taxonomy" id="64517"/>
    <lineage>
        <taxon>Eukaryota</taxon>
        <taxon>Fungi</taxon>
        <taxon>Fungi incertae sedis</taxon>
        <taxon>Chytridiomycota</taxon>
        <taxon>Chytridiomycota incertae sedis</taxon>
        <taxon>Chytridiomycetes</taxon>
        <taxon>Rhizophlyctidales</taxon>
        <taxon>Rhizophlyctidaceae</taxon>
        <taxon>Rhizophlyctis</taxon>
    </lineage>
</organism>
<dbReference type="HAMAP" id="MF_00530">
    <property type="entry name" value="ATP_synth_epsil_bac"/>
    <property type="match status" value="1"/>
</dbReference>
<evidence type="ECO:0000313" key="16">
    <source>
        <dbReference type="Proteomes" id="UP001212841"/>
    </source>
</evidence>
<dbReference type="InterPro" id="IPR001469">
    <property type="entry name" value="ATP_synth_F1_dsu/esu"/>
</dbReference>
<keyword evidence="8" id="KW-0406">Ion transport</keyword>
<dbReference type="InterPro" id="IPR020546">
    <property type="entry name" value="ATP_synth_F1_dsu/esu_N"/>
</dbReference>
<gene>
    <name evidence="15" type="primary">ATP16</name>
    <name evidence="15" type="ORF">HK097_005180</name>
</gene>
<evidence type="ECO:0000256" key="10">
    <source>
        <dbReference type="ARBA" id="ARBA00023136"/>
    </source>
</evidence>
<keyword evidence="4" id="KW-0813">Transport</keyword>
<dbReference type="FunFam" id="2.60.15.10:FF:000003">
    <property type="entry name" value="ATP synthase subunit delta, mitochondrial"/>
    <property type="match status" value="1"/>
</dbReference>
<evidence type="ECO:0000256" key="12">
    <source>
        <dbReference type="ARBA" id="ARBA00023310"/>
    </source>
</evidence>
<evidence type="ECO:0000256" key="8">
    <source>
        <dbReference type="ARBA" id="ARBA00023065"/>
    </source>
</evidence>
<keyword evidence="5" id="KW-0375">Hydrogen ion transport</keyword>
<evidence type="ECO:0000256" key="4">
    <source>
        <dbReference type="ARBA" id="ARBA00022448"/>
    </source>
</evidence>
<feature type="domain" description="ATP synthase F1 complex delta/epsilon subunit N-terminal" evidence="14">
    <location>
        <begin position="47"/>
        <end position="105"/>
    </location>
</feature>
<dbReference type="GO" id="GO:0045259">
    <property type="term" value="C:proton-transporting ATP synthase complex"/>
    <property type="evidence" value="ECO:0007669"/>
    <property type="project" value="UniProtKB-KW"/>
</dbReference>
<dbReference type="CDD" id="cd12152">
    <property type="entry name" value="F1-ATPase_delta"/>
    <property type="match status" value="1"/>
</dbReference>
<dbReference type="Gene3D" id="2.60.15.10">
    <property type="entry name" value="F0F1 ATP synthase delta/epsilon subunit, N-terminal"/>
    <property type="match status" value="1"/>
</dbReference>
<evidence type="ECO:0000259" key="14">
    <source>
        <dbReference type="Pfam" id="PF02823"/>
    </source>
</evidence>
<keyword evidence="7" id="KW-0809">Transit peptide</keyword>
<comment type="similarity">
    <text evidence="2">Belongs to the ATPase epsilon chain family.</text>
</comment>
<keyword evidence="12" id="KW-0066">ATP synthesis</keyword>
<dbReference type="PANTHER" id="PTHR13822:SF7">
    <property type="entry name" value="ATP SYNTHASE SUBUNIT DELTA, MITOCHONDRIAL"/>
    <property type="match status" value="1"/>
</dbReference>
<evidence type="ECO:0000256" key="13">
    <source>
        <dbReference type="ARBA" id="ARBA00031669"/>
    </source>
</evidence>
<evidence type="ECO:0000256" key="11">
    <source>
        <dbReference type="ARBA" id="ARBA00023196"/>
    </source>
</evidence>
<dbReference type="GO" id="GO:0005743">
    <property type="term" value="C:mitochondrial inner membrane"/>
    <property type="evidence" value="ECO:0007669"/>
    <property type="project" value="UniProtKB-SubCell"/>
</dbReference>
<dbReference type="Pfam" id="PF02823">
    <property type="entry name" value="ATP-synt_DE_N"/>
    <property type="match status" value="1"/>
</dbReference>
<dbReference type="AlphaFoldDB" id="A0AAD5SGX3"/>
<comment type="caution">
    <text evidence="15">The sequence shown here is derived from an EMBL/GenBank/DDBJ whole genome shotgun (WGS) entry which is preliminary data.</text>
</comment>
<evidence type="ECO:0000256" key="3">
    <source>
        <dbReference type="ARBA" id="ARBA00016960"/>
    </source>
</evidence>
<keyword evidence="10" id="KW-0472">Membrane</keyword>
<proteinExistence type="inferred from homology"/>
<dbReference type="EMBL" id="JADGJD010000243">
    <property type="protein sequence ID" value="KAJ3053048.1"/>
    <property type="molecule type" value="Genomic_DNA"/>
</dbReference>
<keyword evidence="9" id="KW-0496">Mitochondrion</keyword>
<reference evidence="15" key="1">
    <citation type="submission" date="2020-05" db="EMBL/GenBank/DDBJ databases">
        <title>Phylogenomic resolution of chytrid fungi.</title>
        <authorList>
            <person name="Stajich J.E."/>
            <person name="Amses K."/>
            <person name="Simmons R."/>
            <person name="Seto K."/>
            <person name="Myers J."/>
            <person name="Bonds A."/>
            <person name="Quandt C.A."/>
            <person name="Barry K."/>
            <person name="Liu P."/>
            <person name="Grigoriev I."/>
            <person name="Longcore J.E."/>
            <person name="James T.Y."/>
        </authorList>
    </citation>
    <scope>NUCLEOTIDE SEQUENCE</scope>
    <source>
        <strain evidence="15">JEL0318</strain>
    </source>
</reference>
<evidence type="ECO:0000256" key="5">
    <source>
        <dbReference type="ARBA" id="ARBA00022781"/>
    </source>
</evidence>
<dbReference type="PANTHER" id="PTHR13822">
    <property type="entry name" value="ATP SYNTHASE DELTA/EPSILON CHAIN"/>
    <property type="match status" value="1"/>
</dbReference>
<dbReference type="GO" id="GO:0046933">
    <property type="term" value="F:proton-transporting ATP synthase activity, rotational mechanism"/>
    <property type="evidence" value="ECO:0007669"/>
    <property type="project" value="InterPro"/>
</dbReference>
<evidence type="ECO:0000256" key="9">
    <source>
        <dbReference type="ARBA" id="ARBA00023128"/>
    </source>
</evidence>
<comment type="subcellular location">
    <subcellularLocation>
        <location evidence="1">Mitochondrion inner membrane</location>
    </subcellularLocation>
</comment>
<name>A0AAD5SGX3_9FUNG</name>
<evidence type="ECO:0000256" key="1">
    <source>
        <dbReference type="ARBA" id="ARBA00004273"/>
    </source>
</evidence>
<sequence length="162" mass="17560">MFIRSATRVARPLARYALARTYATEATPGAGKLLLNFSAPHQTYLRNIEVQQVNLSSTDGDMGILADHVPTIAELKPGVIEIFSSSDKPKKFFVSGGFASINPDSTLNINAVEAFALEDVDFDAARRALDDANRRSNTGTDLEKVTAKVEAEVYEALLAAQK</sequence>
<keyword evidence="11" id="KW-0139">CF(1)</keyword>
<keyword evidence="6" id="KW-0999">Mitochondrion inner membrane</keyword>